<dbReference type="AlphaFoldDB" id="A0AAD6VUH9"/>
<dbReference type="Proteomes" id="UP001219525">
    <property type="component" value="Unassembled WGS sequence"/>
</dbReference>
<comment type="cofactor">
    <cofactor evidence="1">
        <name>heme</name>
        <dbReference type="ChEBI" id="CHEBI:30413"/>
    </cofactor>
</comment>
<evidence type="ECO:0000256" key="4">
    <source>
        <dbReference type="ARBA" id="ARBA00022723"/>
    </source>
</evidence>
<keyword evidence="5" id="KW-0560">Oxidoreductase</keyword>
<sequence>TVNLCIGWDDFIFTTEPEYVKIILATDFANKSVSLSIFSFSESFTHSIYLGTCGHWKSHRGATRPSFNRDRISDFDIFAHHADRAIDDMKERMRAGYAVDFQDLACRFTMNSATSVLFGSCVNSLSAPLPYPSNASTPFLASASSNRGDIFTEAYTTAITHISSLSRFGWIWVFLELTGDATRAPMRVVDPYLEPIIAAAVARKEALKAERAPKGEPETLLDDELLNLTSGKVFFYY</sequence>
<reference evidence="8" key="1">
    <citation type="submission" date="2023-03" db="EMBL/GenBank/DDBJ databases">
        <title>Massive genome expansion in bonnet fungi (Mycena s.s.) driven by repeated elements and novel gene families across ecological guilds.</title>
        <authorList>
            <consortium name="Lawrence Berkeley National Laboratory"/>
            <person name="Harder C.B."/>
            <person name="Miyauchi S."/>
            <person name="Viragh M."/>
            <person name="Kuo A."/>
            <person name="Thoen E."/>
            <person name="Andreopoulos B."/>
            <person name="Lu D."/>
            <person name="Skrede I."/>
            <person name="Drula E."/>
            <person name="Henrissat B."/>
            <person name="Morin E."/>
            <person name="Kohler A."/>
            <person name="Barry K."/>
            <person name="LaButti K."/>
            <person name="Morin E."/>
            <person name="Salamov A."/>
            <person name="Lipzen A."/>
            <person name="Mereny Z."/>
            <person name="Hegedus B."/>
            <person name="Baldrian P."/>
            <person name="Stursova M."/>
            <person name="Weitz H."/>
            <person name="Taylor A."/>
            <person name="Grigoriev I.V."/>
            <person name="Nagy L.G."/>
            <person name="Martin F."/>
            <person name="Kauserud H."/>
        </authorList>
    </citation>
    <scope>NUCLEOTIDE SEQUENCE</scope>
    <source>
        <strain evidence="8">9144</strain>
    </source>
</reference>
<dbReference type="Pfam" id="PF00067">
    <property type="entry name" value="p450"/>
    <property type="match status" value="1"/>
</dbReference>
<evidence type="ECO:0000313" key="8">
    <source>
        <dbReference type="EMBL" id="KAJ7220716.1"/>
    </source>
</evidence>
<comment type="similarity">
    <text evidence="2">Belongs to the cytochrome P450 family.</text>
</comment>
<dbReference type="GO" id="GO:0004497">
    <property type="term" value="F:monooxygenase activity"/>
    <property type="evidence" value="ECO:0007669"/>
    <property type="project" value="UniProtKB-KW"/>
</dbReference>
<evidence type="ECO:0000256" key="3">
    <source>
        <dbReference type="ARBA" id="ARBA00022617"/>
    </source>
</evidence>
<dbReference type="Gene3D" id="1.10.630.10">
    <property type="entry name" value="Cytochrome P450"/>
    <property type="match status" value="1"/>
</dbReference>
<accession>A0AAD6VUH9</accession>
<evidence type="ECO:0000313" key="9">
    <source>
        <dbReference type="Proteomes" id="UP001219525"/>
    </source>
</evidence>
<keyword evidence="3" id="KW-0349">Heme</keyword>
<feature type="non-terminal residue" evidence="8">
    <location>
        <position position="237"/>
    </location>
</feature>
<keyword evidence="7" id="KW-0503">Monooxygenase</keyword>
<proteinExistence type="inferred from homology"/>
<dbReference type="GO" id="GO:0016705">
    <property type="term" value="F:oxidoreductase activity, acting on paired donors, with incorporation or reduction of molecular oxygen"/>
    <property type="evidence" value="ECO:0007669"/>
    <property type="project" value="InterPro"/>
</dbReference>
<dbReference type="GO" id="GO:0005506">
    <property type="term" value="F:iron ion binding"/>
    <property type="evidence" value="ECO:0007669"/>
    <property type="project" value="InterPro"/>
</dbReference>
<keyword evidence="4" id="KW-0479">Metal-binding</keyword>
<evidence type="ECO:0000256" key="1">
    <source>
        <dbReference type="ARBA" id="ARBA00001971"/>
    </source>
</evidence>
<evidence type="ECO:0000256" key="2">
    <source>
        <dbReference type="ARBA" id="ARBA00010617"/>
    </source>
</evidence>
<dbReference type="InterPro" id="IPR047146">
    <property type="entry name" value="Cyt_P450_E_CYP52_fungi"/>
</dbReference>
<keyword evidence="6" id="KW-0408">Iron</keyword>
<name>A0AAD6VUH9_9AGAR</name>
<dbReference type="SUPFAM" id="SSF48264">
    <property type="entry name" value="Cytochrome P450"/>
    <property type="match status" value="1"/>
</dbReference>
<dbReference type="PANTHER" id="PTHR24287:SF1">
    <property type="entry name" value="P450, PUTATIVE (EUROFUNG)-RELATED"/>
    <property type="match status" value="1"/>
</dbReference>
<dbReference type="GO" id="GO:0020037">
    <property type="term" value="F:heme binding"/>
    <property type="evidence" value="ECO:0007669"/>
    <property type="project" value="InterPro"/>
</dbReference>
<evidence type="ECO:0000256" key="7">
    <source>
        <dbReference type="ARBA" id="ARBA00023033"/>
    </source>
</evidence>
<evidence type="ECO:0000256" key="5">
    <source>
        <dbReference type="ARBA" id="ARBA00023002"/>
    </source>
</evidence>
<gene>
    <name evidence="8" type="ORF">GGX14DRAFT_354417</name>
</gene>
<organism evidence="8 9">
    <name type="scientific">Mycena pura</name>
    <dbReference type="NCBI Taxonomy" id="153505"/>
    <lineage>
        <taxon>Eukaryota</taxon>
        <taxon>Fungi</taxon>
        <taxon>Dikarya</taxon>
        <taxon>Basidiomycota</taxon>
        <taxon>Agaricomycotina</taxon>
        <taxon>Agaricomycetes</taxon>
        <taxon>Agaricomycetidae</taxon>
        <taxon>Agaricales</taxon>
        <taxon>Marasmiineae</taxon>
        <taxon>Mycenaceae</taxon>
        <taxon>Mycena</taxon>
    </lineage>
</organism>
<keyword evidence="9" id="KW-1185">Reference proteome</keyword>
<protein>
    <submittedName>
        <fullName evidence="8">Cytochrome P450</fullName>
    </submittedName>
</protein>
<dbReference type="PANTHER" id="PTHR24287">
    <property type="entry name" value="P450, PUTATIVE (EUROFUNG)-RELATED"/>
    <property type="match status" value="1"/>
</dbReference>
<dbReference type="InterPro" id="IPR001128">
    <property type="entry name" value="Cyt_P450"/>
</dbReference>
<dbReference type="InterPro" id="IPR036396">
    <property type="entry name" value="Cyt_P450_sf"/>
</dbReference>
<evidence type="ECO:0000256" key="6">
    <source>
        <dbReference type="ARBA" id="ARBA00023004"/>
    </source>
</evidence>
<comment type="caution">
    <text evidence="8">The sequence shown here is derived from an EMBL/GenBank/DDBJ whole genome shotgun (WGS) entry which is preliminary data.</text>
</comment>
<dbReference type="EMBL" id="JARJCW010000009">
    <property type="protein sequence ID" value="KAJ7220716.1"/>
    <property type="molecule type" value="Genomic_DNA"/>
</dbReference>